<protein>
    <submittedName>
        <fullName evidence="4">F-box only protein 50-like isoform X1</fullName>
    </submittedName>
</protein>
<dbReference type="GO" id="GO:0019005">
    <property type="term" value="C:SCF ubiquitin ligase complex"/>
    <property type="evidence" value="ECO:0007669"/>
    <property type="project" value="TreeGrafter"/>
</dbReference>
<sequence>MSGGQQKNAKLIDKDGEEERCKEGEEQTCQKGEEQTCEKGEEQRCKEGEEQTCQKGEEQTCQKGEEQRCKKGEEQTCQKGEEQTCEKGEEQRCKEGEEQTCQKGEEQRCKEPKPKATPAIDWKAKCEREWKLSDKGISTPDSLDWQCIYGKKPFGRNLLKSPNPEGLSTSVPPPQPSELEPPPMQPLEEIGDFSGWQVTTEHIPVDTSGIPPGVVVCYLPNYSWSIKEQCVDLKAEGLWEELLDSYQPDIFILDWYEDSKLDKHVFELHIKLLAEDQKTVIKEFSHAPENKMSGDTKNWICVSHIFKNYGPGVRYIHFLHKSKDLFVVGFHRTRITNSTVFVQLRD</sequence>
<dbReference type="InterPro" id="IPR039752">
    <property type="entry name" value="F-box_only"/>
</dbReference>
<dbReference type="Proteomes" id="UP000515156">
    <property type="component" value="Unplaced"/>
</dbReference>
<proteinExistence type="predicted"/>
<dbReference type="FunCoup" id="A0A6P7X1Q1">
    <property type="interactions" value="287"/>
</dbReference>
<gene>
    <name evidence="4" type="primary">LOC115458813</name>
</gene>
<dbReference type="GO" id="GO:0061630">
    <property type="term" value="F:ubiquitin protein ligase activity"/>
    <property type="evidence" value="ECO:0007669"/>
    <property type="project" value="TreeGrafter"/>
</dbReference>
<dbReference type="OrthoDB" id="1107553at2759"/>
<organism evidence="3 4">
    <name type="scientific">Microcaecilia unicolor</name>
    <dbReference type="NCBI Taxonomy" id="1415580"/>
    <lineage>
        <taxon>Eukaryota</taxon>
        <taxon>Metazoa</taxon>
        <taxon>Chordata</taxon>
        <taxon>Craniata</taxon>
        <taxon>Vertebrata</taxon>
        <taxon>Euteleostomi</taxon>
        <taxon>Amphibia</taxon>
        <taxon>Gymnophiona</taxon>
        <taxon>Siphonopidae</taxon>
        <taxon>Microcaecilia</taxon>
    </lineage>
</organism>
<dbReference type="PANTHER" id="PTHR12125:SF1">
    <property type="entry name" value="F-BOX ONLY PROTEIN 50"/>
    <property type="match status" value="1"/>
</dbReference>
<feature type="region of interest" description="Disordered" evidence="1">
    <location>
        <begin position="159"/>
        <end position="181"/>
    </location>
</feature>
<feature type="region of interest" description="Disordered" evidence="1">
    <location>
        <begin position="79"/>
        <end position="116"/>
    </location>
</feature>
<dbReference type="FunFam" id="2.60.120.260:FF:000012">
    <property type="entry name" value="F-box only protein 2"/>
    <property type="match status" value="1"/>
</dbReference>
<accession>A0A6P7X1Q1</accession>
<dbReference type="Gene3D" id="2.60.120.260">
    <property type="entry name" value="Galactose-binding domain-like"/>
    <property type="match status" value="1"/>
</dbReference>
<evidence type="ECO:0000313" key="3">
    <source>
        <dbReference type="Proteomes" id="UP000515156"/>
    </source>
</evidence>
<reference evidence="4" key="1">
    <citation type="submission" date="2025-08" db="UniProtKB">
        <authorList>
            <consortium name="RefSeq"/>
        </authorList>
    </citation>
    <scope>IDENTIFICATION</scope>
</reference>
<feature type="compositionally biased region" description="Basic and acidic residues" evidence="1">
    <location>
        <begin position="79"/>
        <end position="97"/>
    </location>
</feature>
<evidence type="ECO:0000259" key="2">
    <source>
        <dbReference type="PROSITE" id="PS51114"/>
    </source>
</evidence>
<dbReference type="GO" id="GO:0031146">
    <property type="term" value="P:SCF-dependent proteasomal ubiquitin-dependent protein catabolic process"/>
    <property type="evidence" value="ECO:0007669"/>
    <property type="project" value="TreeGrafter"/>
</dbReference>
<feature type="compositionally biased region" description="Pro residues" evidence="1">
    <location>
        <begin position="171"/>
        <end position="181"/>
    </location>
</feature>
<dbReference type="PROSITE" id="PS51114">
    <property type="entry name" value="FBA"/>
    <property type="match status" value="1"/>
</dbReference>
<dbReference type="GO" id="GO:0006516">
    <property type="term" value="P:glycoprotein catabolic process"/>
    <property type="evidence" value="ECO:0007669"/>
    <property type="project" value="TreeGrafter"/>
</dbReference>
<dbReference type="GeneID" id="115458813"/>
<dbReference type="SMART" id="SM01198">
    <property type="entry name" value="FBA"/>
    <property type="match status" value="1"/>
</dbReference>
<dbReference type="InterPro" id="IPR008979">
    <property type="entry name" value="Galactose-bd-like_sf"/>
</dbReference>
<dbReference type="GO" id="GO:0036503">
    <property type="term" value="P:ERAD pathway"/>
    <property type="evidence" value="ECO:0007669"/>
    <property type="project" value="TreeGrafter"/>
</dbReference>
<feature type="domain" description="FBA" evidence="2">
    <location>
        <begin position="148"/>
        <end position="344"/>
    </location>
</feature>
<dbReference type="AlphaFoldDB" id="A0A6P7X1Q1"/>
<keyword evidence="3" id="KW-1185">Reference proteome</keyword>
<dbReference type="InterPro" id="IPR007397">
    <property type="entry name" value="F-box-assoc_dom"/>
</dbReference>
<name>A0A6P7X1Q1_9AMPH</name>
<dbReference type="SUPFAM" id="SSF49785">
    <property type="entry name" value="Galactose-binding domain-like"/>
    <property type="match status" value="1"/>
</dbReference>
<dbReference type="RefSeq" id="XP_030044485.1">
    <property type="nucleotide sequence ID" value="XM_030188625.1"/>
</dbReference>
<dbReference type="Pfam" id="PF04300">
    <property type="entry name" value="FBA"/>
    <property type="match status" value="1"/>
</dbReference>
<evidence type="ECO:0000256" key="1">
    <source>
        <dbReference type="SAM" id="MobiDB-lite"/>
    </source>
</evidence>
<feature type="compositionally biased region" description="Basic and acidic residues" evidence="1">
    <location>
        <begin position="103"/>
        <end position="114"/>
    </location>
</feature>
<dbReference type="PANTHER" id="PTHR12125">
    <property type="entry name" value="F-BOX ONLY PROTEIN 6-LIKE PROTEIN"/>
    <property type="match status" value="1"/>
</dbReference>
<evidence type="ECO:0000313" key="4">
    <source>
        <dbReference type="RefSeq" id="XP_030044485.1"/>
    </source>
</evidence>
<dbReference type="KEGG" id="muo:115458813"/>
<dbReference type="GO" id="GO:0005737">
    <property type="term" value="C:cytoplasm"/>
    <property type="evidence" value="ECO:0007669"/>
    <property type="project" value="TreeGrafter"/>
</dbReference>
<dbReference type="InParanoid" id="A0A6P7X1Q1"/>